<feature type="signal peptide" evidence="1">
    <location>
        <begin position="1"/>
        <end position="26"/>
    </location>
</feature>
<evidence type="ECO:0000313" key="3">
    <source>
        <dbReference type="Proteomes" id="UP000019277"/>
    </source>
</evidence>
<organism evidence="2 3">
    <name type="scientific">Actinokineospora spheciospongiae</name>
    <dbReference type="NCBI Taxonomy" id="909613"/>
    <lineage>
        <taxon>Bacteria</taxon>
        <taxon>Bacillati</taxon>
        <taxon>Actinomycetota</taxon>
        <taxon>Actinomycetes</taxon>
        <taxon>Pseudonocardiales</taxon>
        <taxon>Pseudonocardiaceae</taxon>
        <taxon>Actinokineospora</taxon>
    </lineage>
</organism>
<evidence type="ECO:0008006" key="4">
    <source>
        <dbReference type="Google" id="ProtNLM"/>
    </source>
</evidence>
<dbReference type="AlphaFoldDB" id="W7IQG1"/>
<evidence type="ECO:0000256" key="1">
    <source>
        <dbReference type="SAM" id="SignalP"/>
    </source>
</evidence>
<dbReference type="Proteomes" id="UP000019277">
    <property type="component" value="Unassembled WGS sequence"/>
</dbReference>
<sequence length="199" mass="20556">MGMAAVLCAALLAAGCARPTSGTAVAVREADPTATTSAPPEADPDDVRWMEKFCGTGKLLVTAAETTQQPTSSSDPAVLKKQFLDTTGRFIGVLDAALADYRSLVPSPAPEIDPNLGKLIDGLAQGRSAVATARDEVTAAEPLTPEVYGSAIDRFGTGLRGFEAALTAVDNIDLPDRLRDAAAATENCEQGEAVPPTTR</sequence>
<feature type="chain" id="PRO_5004896095" description="Lipoprotein" evidence="1">
    <location>
        <begin position="27"/>
        <end position="199"/>
    </location>
</feature>
<reference evidence="2 3" key="1">
    <citation type="journal article" date="2014" name="Genome Announc.">
        <title>Draft Genome Sequence of the Antitrypanosomally Active Sponge-Associated Bacterium Actinokineospora sp. Strain EG49.</title>
        <authorList>
            <person name="Harjes J."/>
            <person name="Ryu T."/>
            <person name="Abdelmohsen U.R."/>
            <person name="Moitinho-Silva L."/>
            <person name="Horn H."/>
            <person name="Ravasi T."/>
            <person name="Hentschel U."/>
        </authorList>
    </citation>
    <scope>NUCLEOTIDE SEQUENCE [LARGE SCALE GENOMIC DNA]</scope>
    <source>
        <strain evidence="2 3">EG49</strain>
    </source>
</reference>
<keyword evidence="1" id="KW-0732">Signal</keyword>
<keyword evidence="3" id="KW-1185">Reference proteome</keyword>
<comment type="caution">
    <text evidence="2">The sequence shown here is derived from an EMBL/GenBank/DDBJ whole genome shotgun (WGS) entry which is preliminary data.</text>
</comment>
<accession>W7IQG1</accession>
<dbReference type="EMBL" id="AYXG01000074">
    <property type="protein sequence ID" value="EWC62628.1"/>
    <property type="molecule type" value="Genomic_DNA"/>
</dbReference>
<evidence type="ECO:0000313" key="2">
    <source>
        <dbReference type="EMBL" id="EWC62628.1"/>
    </source>
</evidence>
<proteinExistence type="predicted"/>
<protein>
    <recommendedName>
        <fullName evidence="4">Lipoprotein</fullName>
    </recommendedName>
</protein>
<gene>
    <name evidence="2" type="ORF">UO65_1980</name>
</gene>
<name>W7IQG1_9PSEU</name>
<dbReference type="STRING" id="909613.UO65_1980"/>